<sequence>MNFLQNDVTYHQIDFIVYLKCLRPYHVEYTSSRPITEVKQRRARLVLGWVTAWEYRVSPEQSCRLSLLIITKNNNNNNNKNSFSVGKIPRSLNYSRDEIEALFKREGLDQRFRLSSTHDRKTGSTCQVYYAHDLSQPDERLVALKIIRADFIDSFVSLDDLRNLQRTKDYFYKPKNVIYNRRLHNFDQYIPIEQYIGELGRLCPHLPISRCVENGSKRLKTCNGYLIAFEYVYGRTVWENLVRTDFTYLNEDEARIFVRLFIQNLFILLQHHIIHCDLNGCQNYYYRLYDEIRAPPLRYKHWSSSSEDGEDGYSSMSGDSRQSSLDDLTSVSSSSPLVFIDFGWSICTADPDDDHHEVLLQTLQSLFERTPRIIQLFGGTNYWNFRRAVENRTMGLKQLLDHPWLKTDDDERETV</sequence>
<dbReference type="EMBL" id="CAJNOJ010000052">
    <property type="protein sequence ID" value="CAF0968621.1"/>
    <property type="molecule type" value="Genomic_DNA"/>
</dbReference>
<accession>A0A814E8J9</accession>
<proteinExistence type="predicted"/>
<evidence type="ECO:0000256" key="1">
    <source>
        <dbReference type="SAM" id="MobiDB-lite"/>
    </source>
</evidence>
<evidence type="ECO:0000313" key="3">
    <source>
        <dbReference type="Proteomes" id="UP000663852"/>
    </source>
</evidence>
<feature type="region of interest" description="Disordered" evidence="1">
    <location>
        <begin position="304"/>
        <end position="328"/>
    </location>
</feature>
<evidence type="ECO:0000313" key="2">
    <source>
        <dbReference type="EMBL" id="CAF0968621.1"/>
    </source>
</evidence>
<organism evidence="2 3">
    <name type="scientific">Adineta ricciae</name>
    <name type="common">Rotifer</name>
    <dbReference type="NCBI Taxonomy" id="249248"/>
    <lineage>
        <taxon>Eukaryota</taxon>
        <taxon>Metazoa</taxon>
        <taxon>Spiralia</taxon>
        <taxon>Gnathifera</taxon>
        <taxon>Rotifera</taxon>
        <taxon>Eurotatoria</taxon>
        <taxon>Bdelloidea</taxon>
        <taxon>Adinetida</taxon>
        <taxon>Adinetidae</taxon>
        <taxon>Adineta</taxon>
    </lineage>
</organism>
<reference evidence="2" key="1">
    <citation type="submission" date="2021-02" db="EMBL/GenBank/DDBJ databases">
        <authorList>
            <person name="Nowell W R."/>
        </authorList>
    </citation>
    <scope>NUCLEOTIDE SEQUENCE</scope>
</reference>
<protein>
    <recommendedName>
        <fullName evidence="4">Protein kinase domain-containing protein</fullName>
    </recommendedName>
</protein>
<dbReference type="InterPro" id="IPR011009">
    <property type="entry name" value="Kinase-like_dom_sf"/>
</dbReference>
<dbReference type="PANTHER" id="PTHR33796:SF1">
    <property type="entry name" value="HOLLIDAY JUNCTION BRANCH MIGRATION COMPLEX SUBUNIT RUVA"/>
    <property type="match status" value="1"/>
</dbReference>
<dbReference type="OrthoDB" id="10024126at2759"/>
<dbReference type="SUPFAM" id="SSF56112">
    <property type="entry name" value="Protein kinase-like (PK-like)"/>
    <property type="match status" value="1"/>
</dbReference>
<evidence type="ECO:0008006" key="4">
    <source>
        <dbReference type="Google" id="ProtNLM"/>
    </source>
</evidence>
<gene>
    <name evidence="2" type="ORF">EDS130_LOCUS13252</name>
</gene>
<dbReference type="PANTHER" id="PTHR33796">
    <property type="entry name" value="HOLLIDAY JUNCTION ATP-DEPENDENT DNA HELICASE RUVA"/>
    <property type="match status" value="1"/>
</dbReference>
<feature type="compositionally biased region" description="Low complexity" evidence="1">
    <location>
        <begin position="312"/>
        <end position="328"/>
    </location>
</feature>
<dbReference type="Proteomes" id="UP000663852">
    <property type="component" value="Unassembled WGS sequence"/>
</dbReference>
<comment type="caution">
    <text evidence="2">The sequence shown here is derived from an EMBL/GenBank/DDBJ whole genome shotgun (WGS) entry which is preliminary data.</text>
</comment>
<dbReference type="AlphaFoldDB" id="A0A814E8J9"/>
<name>A0A814E8J9_ADIRI</name>